<dbReference type="EMBL" id="CP019650">
    <property type="protein sequence ID" value="AQQ67902.1"/>
    <property type="molecule type" value="Genomic_DNA"/>
</dbReference>
<dbReference type="PANTHER" id="PTHR23088">
    <property type="entry name" value="NITRILASE-RELATED"/>
    <property type="match status" value="1"/>
</dbReference>
<dbReference type="AlphaFoldDB" id="A0A1Q2M6Q3"/>
<evidence type="ECO:0000313" key="3">
    <source>
        <dbReference type="Proteomes" id="UP000188219"/>
    </source>
</evidence>
<dbReference type="Gene3D" id="3.60.110.10">
    <property type="entry name" value="Carbon-nitrogen hydrolase"/>
    <property type="match status" value="2"/>
</dbReference>
<dbReference type="eggNOG" id="COG0388">
    <property type="taxonomic scope" value="Bacteria"/>
</dbReference>
<dbReference type="PANTHER" id="PTHR23088:SF27">
    <property type="entry name" value="DEAMINATED GLUTATHIONE AMIDASE"/>
    <property type="match status" value="1"/>
</dbReference>
<dbReference type="Proteomes" id="UP000188219">
    <property type="component" value="Chromosome"/>
</dbReference>
<feature type="domain" description="CN hydrolase" evidence="1">
    <location>
        <begin position="2"/>
        <end position="260"/>
    </location>
</feature>
<name>A0A1Q2M6Q3_9GAMM</name>
<feature type="domain" description="CN hydrolase" evidence="1">
    <location>
        <begin position="298"/>
        <end position="536"/>
    </location>
</feature>
<keyword evidence="3" id="KW-1185">Reference proteome</keyword>
<sequence length="571" mass="62146">MPKVAALQFATGTDVDENLATCIRMIDRAAADGAKLMVLPEFCNRISWYQDLDQAWEYALDLDGPFLRTIAARARMHKSYVLINVSLRRQYRKGEKPVITVTSLFYGPGGDLLGEADKQSLMGHENDFFTPATRAAGLVDTELGRIGFIACRDGISFEPARRLALAGADLLCNSLNSFAFDEASLHVRARAAENRLFMVAANKVGPLVPEQELAQVSAMTSIPESLLYGAGESQVVGLDGRPVVEGKRGVEQVVMAELPDRDARLRLSMGTLARRQSSLYEGLKQSALTPSSDAEEEVKVALISPQGTGIEAIERAEELIVDLPENVALAVLPACFPVADPAQDWARTMQLCSLAEERLAEVSRKNGVAICTSVIEEGVHGWHHVGILLDESGRRLVQPQLHRCAMGLAPAGSVLQVFDLPWGRVALLVGEDCFYPELSRMAALKGAHCVLAVPSQRASRGSRKDENVPLLMAARAAENRICLVAAMPGTDGGLVASLEREFTLLEPWRERHFDGNINKPIMTRQQGALTVAALHPRAAVNKMLSSNTHLLRDRAHQSTDHLLQVAADTVE</sequence>
<dbReference type="KEGG" id="maga:Mag101_09795"/>
<dbReference type="SUPFAM" id="SSF56317">
    <property type="entry name" value="Carbon-nitrogen hydrolase"/>
    <property type="match status" value="2"/>
</dbReference>
<dbReference type="InterPro" id="IPR003010">
    <property type="entry name" value="C-N_Hydrolase"/>
</dbReference>
<accession>A0A1Q2M6Q3</accession>
<dbReference type="PROSITE" id="PS50263">
    <property type="entry name" value="CN_HYDROLASE"/>
    <property type="match status" value="2"/>
</dbReference>
<dbReference type="STRING" id="260552.Mag101_09795"/>
<dbReference type="OrthoDB" id="9803803at2"/>
<gene>
    <name evidence="2" type="ORF">Mag101_09795</name>
</gene>
<dbReference type="InterPro" id="IPR036526">
    <property type="entry name" value="C-N_Hydrolase_sf"/>
</dbReference>
<dbReference type="CDD" id="cd07197">
    <property type="entry name" value="nitrilase"/>
    <property type="match status" value="2"/>
</dbReference>
<protein>
    <recommendedName>
        <fullName evidence="1">CN hydrolase domain-containing protein</fullName>
    </recommendedName>
</protein>
<organism evidence="2 3">
    <name type="scientific">Microbulbifer agarilyticus</name>
    <dbReference type="NCBI Taxonomy" id="260552"/>
    <lineage>
        <taxon>Bacteria</taxon>
        <taxon>Pseudomonadati</taxon>
        <taxon>Pseudomonadota</taxon>
        <taxon>Gammaproteobacteria</taxon>
        <taxon>Cellvibrionales</taxon>
        <taxon>Microbulbiferaceae</taxon>
        <taxon>Microbulbifer</taxon>
    </lineage>
</organism>
<dbReference type="RefSeq" id="WP_077404111.1">
    <property type="nucleotide sequence ID" value="NZ_CP019650.1"/>
</dbReference>
<reference evidence="2" key="1">
    <citation type="submission" date="2017-02" db="EMBL/GenBank/DDBJ databases">
        <title>Genome of Microbulbifer agarilyticus GP101.</title>
        <authorList>
            <person name="Jung J."/>
            <person name="Bae S.S."/>
            <person name="Baek K."/>
        </authorList>
    </citation>
    <scope>NUCLEOTIDE SEQUENCE [LARGE SCALE GENOMIC DNA]</scope>
    <source>
        <strain evidence="2">GP101</strain>
    </source>
</reference>
<evidence type="ECO:0000313" key="2">
    <source>
        <dbReference type="EMBL" id="AQQ67902.1"/>
    </source>
</evidence>
<dbReference type="Pfam" id="PF00795">
    <property type="entry name" value="CN_hydrolase"/>
    <property type="match status" value="2"/>
</dbReference>
<proteinExistence type="predicted"/>
<evidence type="ECO:0000259" key="1">
    <source>
        <dbReference type="PROSITE" id="PS50263"/>
    </source>
</evidence>